<gene>
    <name evidence="2" type="ORF">BRAPAZ1V2_A09P48250.2</name>
</gene>
<dbReference type="Proteomes" id="UP000694005">
    <property type="component" value="Chromosome A09"/>
</dbReference>
<organism evidence="2 3">
    <name type="scientific">Brassica campestris</name>
    <name type="common">Field mustard</name>
    <dbReference type="NCBI Taxonomy" id="3711"/>
    <lineage>
        <taxon>Eukaryota</taxon>
        <taxon>Viridiplantae</taxon>
        <taxon>Streptophyta</taxon>
        <taxon>Embryophyta</taxon>
        <taxon>Tracheophyta</taxon>
        <taxon>Spermatophyta</taxon>
        <taxon>Magnoliopsida</taxon>
        <taxon>eudicotyledons</taxon>
        <taxon>Gunneridae</taxon>
        <taxon>Pentapetalae</taxon>
        <taxon>rosids</taxon>
        <taxon>malvids</taxon>
        <taxon>Brassicales</taxon>
        <taxon>Brassicaceae</taxon>
        <taxon>Brassiceae</taxon>
        <taxon>Brassica</taxon>
    </lineage>
</organism>
<dbReference type="EMBL" id="LS974625">
    <property type="protein sequence ID" value="CAG7864358.1"/>
    <property type="molecule type" value="Genomic_DNA"/>
</dbReference>
<keyword evidence="1" id="KW-1133">Transmembrane helix</keyword>
<accession>A0A8D9G0B7</accession>
<protein>
    <submittedName>
        <fullName evidence="2">Uncharacterized protein</fullName>
    </submittedName>
</protein>
<sequence>VRFLFFQYNVKHRSVFIDVSKAYLSGIFIILLIYHFNVILQDYIIEWLSYLGIYLGKKKANFILVHHETTLYG</sequence>
<evidence type="ECO:0000313" key="3">
    <source>
        <dbReference type="Proteomes" id="UP000694005"/>
    </source>
</evidence>
<proteinExistence type="predicted"/>
<evidence type="ECO:0000256" key="1">
    <source>
        <dbReference type="SAM" id="Phobius"/>
    </source>
</evidence>
<dbReference type="AlphaFoldDB" id="A0A8D9G0B7"/>
<dbReference type="Gramene" id="A09p48250.2_BraZ1">
    <property type="protein sequence ID" value="A09p48250.2_BraZ1.CDS"/>
    <property type="gene ID" value="A09g48250.2_BraZ1"/>
</dbReference>
<feature type="non-terminal residue" evidence="2">
    <location>
        <position position="73"/>
    </location>
</feature>
<keyword evidence="1" id="KW-0472">Membrane</keyword>
<feature type="transmembrane region" description="Helical" evidence="1">
    <location>
        <begin position="22"/>
        <end position="40"/>
    </location>
</feature>
<keyword evidence="1" id="KW-0812">Transmembrane</keyword>
<evidence type="ECO:0000313" key="2">
    <source>
        <dbReference type="EMBL" id="CAG7864358.1"/>
    </source>
</evidence>
<reference evidence="2 3" key="1">
    <citation type="submission" date="2021-07" db="EMBL/GenBank/DDBJ databases">
        <authorList>
            <consortium name="Genoscope - CEA"/>
            <person name="William W."/>
        </authorList>
    </citation>
    <scope>NUCLEOTIDE SEQUENCE [LARGE SCALE GENOMIC DNA]</scope>
</reference>
<name>A0A8D9G0B7_BRACM</name>